<keyword evidence="8" id="KW-1185">Reference proteome</keyword>
<name>A0ABD2XVK4_9GENT</name>
<evidence type="ECO:0000256" key="3">
    <source>
        <dbReference type="ARBA" id="ARBA00023125"/>
    </source>
</evidence>
<keyword evidence="2" id="KW-0805">Transcription regulation</keyword>
<dbReference type="PANTHER" id="PTHR34067:SF20">
    <property type="entry name" value="OS08G0206700 PROTEIN"/>
    <property type="match status" value="1"/>
</dbReference>
<dbReference type="GO" id="GO:0003677">
    <property type="term" value="F:DNA binding"/>
    <property type="evidence" value="ECO:0007669"/>
    <property type="project" value="UniProtKB-KW"/>
</dbReference>
<dbReference type="InterPro" id="IPR001739">
    <property type="entry name" value="Methyl_CpG_DNA-bd"/>
</dbReference>
<sequence>MVIEFVSTKDVCQGTSHSVSEHDQNSTCSKSEASMVVVERKESLEWLPRGWIIESKNRKKGSYAGAIYKYYIDPLTLEFHSKKDVLRFLKIGDIGRCPKKIKRSVLKLVENDVSYTVVPLTLDVSEDKKLCLELIRVDKLADSSQPKTGGSKIDVKVVDNGAVSGIATFILNEQK</sequence>
<dbReference type="PROSITE" id="PS50982">
    <property type="entry name" value="MBD"/>
    <property type="match status" value="1"/>
</dbReference>
<reference evidence="7 8" key="1">
    <citation type="submission" date="2024-11" db="EMBL/GenBank/DDBJ databases">
        <title>A near-complete genome assembly of Cinchona calisaya.</title>
        <authorList>
            <person name="Lian D.C."/>
            <person name="Zhao X.W."/>
            <person name="Wei L."/>
        </authorList>
    </citation>
    <scope>NUCLEOTIDE SEQUENCE [LARGE SCALE GENOMIC DNA]</scope>
    <source>
        <tissue evidence="7">Nenye</tissue>
    </source>
</reference>
<gene>
    <name evidence="7" type="ORF">ACH5RR_041223</name>
</gene>
<dbReference type="AlphaFoldDB" id="A0ABD2XVK4"/>
<dbReference type="Pfam" id="PF01429">
    <property type="entry name" value="MBD"/>
    <property type="match status" value="1"/>
</dbReference>
<keyword evidence="4" id="KW-0804">Transcription</keyword>
<accession>A0ABD2XVK4</accession>
<organism evidence="7 8">
    <name type="scientific">Cinchona calisaya</name>
    <dbReference type="NCBI Taxonomy" id="153742"/>
    <lineage>
        <taxon>Eukaryota</taxon>
        <taxon>Viridiplantae</taxon>
        <taxon>Streptophyta</taxon>
        <taxon>Embryophyta</taxon>
        <taxon>Tracheophyta</taxon>
        <taxon>Spermatophyta</taxon>
        <taxon>Magnoliopsida</taxon>
        <taxon>eudicotyledons</taxon>
        <taxon>Gunneridae</taxon>
        <taxon>Pentapetalae</taxon>
        <taxon>asterids</taxon>
        <taxon>lamiids</taxon>
        <taxon>Gentianales</taxon>
        <taxon>Rubiaceae</taxon>
        <taxon>Cinchonoideae</taxon>
        <taxon>Cinchoneae</taxon>
        <taxon>Cinchona</taxon>
    </lineage>
</organism>
<comment type="subcellular location">
    <subcellularLocation>
        <location evidence="1">Nucleus</location>
    </subcellularLocation>
</comment>
<feature type="domain" description="MBD" evidence="6">
    <location>
        <begin position="37"/>
        <end position="118"/>
    </location>
</feature>
<dbReference type="Gene3D" id="3.30.890.10">
    <property type="entry name" value="Methyl-cpg-binding Protein 2, Chain A"/>
    <property type="match status" value="1"/>
</dbReference>
<dbReference type="SUPFAM" id="SSF54171">
    <property type="entry name" value="DNA-binding domain"/>
    <property type="match status" value="1"/>
</dbReference>
<dbReference type="EMBL" id="JBJUIK010000017">
    <property type="protein sequence ID" value="KAL3498491.1"/>
    <property type="molecule type" value="Genomic_DNA"/>
</dbReference>
<keyword evidence="3" id="KW-0238">DNA-binding</keyword>
<comment type="caution">
    <text evidence="7">The sequence shown here is derived from an EMBL/GenBank/DDBJ whole genome shotgun (WGS) entry which is preliminary data.</text>
</comment>
<dbReference type="InterPro" id="IPR038945">
    <property type="entry name" value="MBD13-like"/>
</dbReference>
<proteinExistence type="predicted"/>
<evidence type="ECO:0000313" key="7">
    <source>
        <dbReference type="EMBL" id="KAL3498491.1"/>
    </source>
</evidence>
<dbReference type="InterPro" id="IPR016177">
    <property type="entry name" value="DNA-bd_dom_sf"/>
</dbReference>
<evidence type="ECO:0000256" key="4">
    <source>
        <dbReference type="ARBA" id="ARBA00023163"/>
    </source>
</evidence>
<protein>
    <recommendedName>
        <fullName evidence="6">MBD domain-containing protein</fullName>
    </recommendedName>
</protein>
<dbReference type="Proteomes" id="UP001630127">
    <property type="component" value="Unassembled WGS sequence"/>
</dbReference>
<evidence type="ECO:0000256" key="1">
    <source>
        <dbReference type="ARBA" id="ARBA00004123"/>
    </source>
</evidence>
<dbReference type="PANTHER" id="PTHR34067">
    <property type="entry name" value="OS04G0193200 PROTEIN"/>
    <property type="match status" value="1"/>
</dbReference>
<evidence type="ECO:0000256" key="2">
    <source>
        <dbReference type="ARBA" id="ARBA00023015"/>
    </source>
</evidence>
<keyword evidence="5" id="KW-0539">Nucleus</keyword>
<evidence type="ECO:0000259" key="6">
    <source>
        <dbReference type="PROSITE" id="PS50982"/>
    </source>
</evidence>
<evidence type="ECO:0000256" key="5">
    <source>
        <dbReference type="ARBA" id="ARBA00023242"/>
    </source>
</evidence>
<evidence type="ECO:0000313" key="8">
    <source>
        <dbReference type="Proteomes" id="UP001630127"/>
    </source>
</evidence>
<dbReference type="GO" id="GO:0005634">
    <property type="term" value="C:nucleus"/>
    <property type="evidence" value="ECO:0007669"/>
    <property type="project" value="UniProtKB-SubCell"/>
</dbReference>